<reference evidence="2 3" key="1">
    <citation type="journal article" date="2019" name="Nat. Ecol. Evol.">
        <title>Megaphylogeny resolves global patterns of mushroom evolution.</title>
        <authorList>
            <person name="Varga T."/>
            <person name="Krizsan K."/>
            <person name="Foldi C."/>
            <person name="Dima B."/>
            <person name="Sanchez-Garcia M."/>
            <person name="Sanchez-Ramirez S."/>
            <person name="Szollosi G.J."/>
            <person name="Szarkandi J.G."/>
            <person name="Papp V."/>
            <person name="Albert L."/>
            <person name="Andreopoulos W."/>
            <person name="Angelini C."/>
            <person name="Antonin V."/>
            <person name="Barry K.W."/>
            <person name="Bougher N.L."/>
            <person name="Buchanan P."/>
            <person name="Buyck B."/>
            <person name="Bense V."/>
            <person name="Catcheside P."/>
            <person name="Chovatia M."/>
            <person name="Cooper J."/>
            <person name="Damon W."/>
            <person name="Desjardin D."/>
            <person name="Finy P."/>
            <person name="Geml J."/>
            <person name="Haridas S."/>
            <person name="Hughes K."/>
            <person name="Justo A."/>
            <person name="Karasinski D."/>
            <person name="Kautmanova I."/>
            <person name="Kiss B."/>
            <person name="Kocsube S."/>
            <person name="Kotiranta H."/>
            <person name="LaButti K.M."/>
            <person name="Lechner B.E."/>
            <person name="Liimatainen K."/>
            <person name="Lipzen A."/>
            <person name="Lukacs Z."/>
            <person name="Mihaltcheva S."/>
            <person name="Morgado L.N."/>
            <person name="Niskanen T."/>
            <person name="Noordeloos M.E."/>
            <person name="Ohm R.A."/>
            <person name="Ortiz-Santana B."/>
            <person name="Ovrebo C."/>
            <person name="Racz N."/>
            <person name="Riley R."/>
            <person name="Savchenko A."/>
            <person name="Shiryaev A."/>
            <person name="Soop K."/>
            <person name="Spirin V."/>
            <person name="Szebenyi C."/>
            <person name="Tomsovsky M."/>
            <person name="Tulloss R.E."/>
            <person name="Uehling J."/>
            <person name="Grigoriev I.V."/>
            <person name="Vagvolgyi C."/>
            <person name="Papp T."/>
            <person name="Martin F.M."/>
            <person name="Miettinen O."/>
            <person name="Hibbett D.S."/>
            <person name="Nagy L.G."/>
        </authorList>
    </citation>
    <scope>NUCLEOTIDE SEQUENCE [LARGE SCALE GENOMIC DNA]</scope>
    <source>
        <strain evidence="2 3">CBS 309.79</strain>
    </source>
</reference>
<gene>
    <name evidence="2" type="ORF">BDV98DRAFT_568119</name>
</gene>
<organism evidence="2 3">
    <name type="scientific">Pterulicium gracile</name>
    <dbReference type="NCBI Taxonomy" id="1884261"/>
    <lineage>
        <taxon>Eukaryota</taxon>
        <taxon>Fungi</taxon>
        <taxon>Dikarya</taxon>
        <taxon>Basidiomycota</taxon>
        <taxon>Agaricomycotina</taxon>
        <taxon>Agaricomycetes</taxon>
        <taxon>Agaricomycetidae</taxon>
        <taxon>Agaricales</taxon>
        <taxon>Pleurotineae</taxon>
        <taxon>Pterulaceae</taxon>
        <taxon>Pterulicium</taxon>
    </lineage>
</organism>
<evidence type="ECO:0000256" key="1">
    <source>
        <dbReference type="SAM" id="MobiDB-lite"/>
    </source>
</evidence>
<keyword evidence="3" id="KW-1185">Reference proteome</keyword>
<evidence type="ECO:0000313" key="3">
    <source>
        <dbReference type="Proteomes" id="UP000305067"/>
    </source>
</evidence>
<dbReference type="AlphaFoldDB" id="A0A5C3QI86"/>
<accession>A0A5C3QI86</accession>
<dbReference type="EMBL" id="ML178825">
    <property type="protein sequence ID" value="TFL01462.1"/>
    <property type="molecule type" value="Genomic_DNA"/>
</dbReference>
<evidence type="ECO:0000313" key="2">
    <source>
        <dbReference type="EMBL" id="TFL01462.1"/>
    </source>
</evidence>
<sequence length="141" mass="14893">MADATTADRTYYLSKGYLQHESGNDTSEHDHTRRACLNRNRRALRSSLVQAISIARGAGGGSCVSAVQAAERASGDALERRESAAGDSIRLASDSDWATGNSISVASDDDWATGNSGSIASDDDWAAGRRSAITDEGERAR</sequence>
<proteinExistence type="predicted"/>
<protein>
    <submittedName>
        <fullName evidence="2">Uncharacterized protein</fullName>
    </submittedName>
</protein>
<feature type="region of interest" description="Disordered" evidence="1">
    <location>
        <begin position="105"/>
        <end position="141"/>
    </location>
</feature>
<name>A0A5C3QI86_9AGAR</name>
<feature type="compositionally biased region" description="Basic and acidic residues" evidence="1">
    <location>
        <begin position="132"/>
        <end position="141"/>
    </location>
</feature>
<dbReference type="Proteomes" id="UP000305067">
    <property type="component" value="Unassembled WGS sequence"/>
</dbReference>